<organism evidence="1 2">
    <name type="scientific">Massilia violaceinigra</name>
    <dbReference type="NCBI Taxonomy" id="2045208"/>
    <lineage>
        <taxon>Bacteria</taxon>
        <taxon>Pseudomonadati</taxon>
        <taxon>Pseudomonadota</taxon>
        <taxon>Betaproteobacteria</taxon>
        <taxon>Burkholderiales</taxon>
        <taxon>Oxalobacteraceae</taxon>
        <taxon>Telluria group</taxon>
        <taxon>Massilia</taxon>
    </lineage>
</organism>
<reference evidence="1 2" key="1">
    <citation type="submission" date="2020-10" db="EMBL/GenBank/DDBJ databases">
        <title>Genome analysis of Massilia species.</title>
        <authorList>
            <person name="Jung D.-H."/>
        </authorList>
    </citation>
    <scope>NUCLEOTIDE SEQUENCE [LARGE SCALE GENOMIC DNA]</scope>
    <source>
        <strain evidence="2">sipir</strain>
    </source>
</reference>
<dbReference type="RefSeq" id="WP_243493222.1">
    <property type="nucleotide sequence ID" value="NZ_CP063361.1"/>
</dbReference>
<dbReference type="Proteomes" id="UP000831532">
    <property type="component" value="Chromosome"/>
</dbReference>
<sequence>MSYLIHIWKARSLKWTRHPVSLEFETAVFCDGPHVFRAWDSDTAASAMLHLKRFILNVVLPFLDYRASLEDIDRLLNDPLRGLGSAIRKTGARAAMRSGKDGVQ</sequence>
<accession>A0ABY4AHV2</accession>
<protein>
    <submittedName>
        <fullName evidence="1">Uncharacterized protein</fullName>
    </submittedName>
</protein>
<proteinExistence type="predicted"/>
<evidence type="ECO:0000313" key="1">
    <source>
        <dbReference type="EMBL" id="UOD32153.1"/>
    </source>
</evidence>
<gene>
    <name evidence="1" type="ORF">INH39_11055</name>
</gene>
<dbReference type="EMBL" id="CP063361">
    <property type="protein sequence ID" value="UOD32153.1"/>
    <property type="molecule type" value="Genomic_DNA"/>
</dbReference>
<keyword evidence="2" id="KW-1185">Reference proteome</keyword>
<evidence type="ECO:0000313" key="2">
    <source>
        <dbReference type="Proteomes" id="UP000831532"/>
    </source>
</evidence>
<name>A0ABY4AHV2_9BURK</name>